<dbReference type="InterPro" id="IPR054353">
    <property type="entry name" value="IstA-like_C"/>
</dbReference>
<dbReference type="PANTHER" id="PTHR35004:SF7">
    <property type="entry name" value="INTEGRASE PROTEIN"/>
    <property type="match status" value="1"/>
</dbReference>
<dbReference type="EMBL" id="JAGSOG010000306">
    <property type="protein sequence ID" value="MBR7838590.1"/>
    <property type="molecule type" value="Genomic_DNA"/>
</dbReference>
<evidence type="ECO:0000313" key="4">
    <source>
        <dbReference type="Proteomes" id="UP000675781"/>
    </source>
</evidence>
<reference evidence="3" key="1">
    <citation type="submission" date="2021-04" db="EMBL/GenBank/DDBJ databases">
        <title>Genome based classification of Actinospica acidithermotolerans sp. nov., an actinobacterium isolated from an Indonesian hot spring.</title>
        <authorList>
            <person name="Kusuma A.B."/>
            <person name="Putra K.E."/>
            <person name="Nafisah S."/>
            <person name="Loh J."/>
            <person name="Nouioui I."/>
            <person name="Goodfellow M."/>
        </authorList>
    </citation>
    <scope>NUCLEOTIDE SEQUENCE</scope>
    <source>
        <strain evidence="3">CSCA 57</strain>
    </source>
</reference>
<feature type="non-terminal residue" evidence="3">
    <location>
        <position position="1"/>
    </location>
</feature>
<proteinExistence type="predicted"/>
<accession>A0A941IRA4</accession>
<evidence type="ECO:0000256" key="1">
    <source>
        <dbReference type="SAM" id="MobiDB-lite"/>
    </source>
</evidence>
<evidence type="ECO:0000313" key="3">
    <source>
        <dbReference type="EMBL" id="MBR7838590.1"/>
    </source>
</evidence>
<dbReference type="Pfam" id="PF22483">
    <property type="entry name" value="Mu-transpos_C_2"/>
    <property type="match status" value="1"/>
</dbReference>
<evidence type="ECO:0000259" key="2">
    <source>
        <dbReference type="Pfam" id="PF22483"/>
    </source>
</evidence>
<comment type="caution">
    <text evidence="3">The sequence shown here is derived from an EMBL/GenBank/DDBJ whole genome shotgun (WGS) entry which is preliminary data.</text>
</comment>
<organism evidence="3 4">
    <name type="scientific">Actinospica durhamensis</name>
    <dbReference type="NCBI Taxonomy" id="1508375"/>
    <lineage>
        <taxon>Bacteria</taxon>
        <taxon>Bacillati</taxon>
        <taxon>Actinomycetota</taxon>
        <taxon>Actinomycetes</taxon>
        <taxon>Catenulisporales</taxon>
        <taxon>Actinospicaceae</taxon>
        <taxon>Actinospica</taxon>
    </lineage>
</organism>
<dbReference type="Proteomes" id="UP000675781">
    <property type="component" value="Unassembled WGS sequence"/>
</dbReference>
<dbReference type="AlphaFoldDB" id="A0A941IRA4"/>
<feature type="domain" description="Transposase for insertion sequence element IS21-like C-terminal" evidence="2">
    <location>
        <begin position="64"/>
        <end position="131"/>
    </location>
</feature>
<protein>
    <submittedName>
        <fullName evidence="3">IS21 family transposase</fullName>
    </submittedName>
</protein>
<name>A0A941IRA4_9ACTN</name>
<sequence>GGVEHEGGRFRRKHLVPVAEVDSLAELNERLERIDLEEEARFVHGNPATVGFRFREEASLLHPLPAEEFDCGLTLTPLVRKDSRVVVRQSYYSVPARFIGARVRVSLRANDLLVFDGPRVVARHPRLTHRYAHSDVLDHYLEILNVKPGALAGSAALAQARKQGAFTALHDAYWAAARKAHGDAAGTRALIEVLLLYRRMPKDAVDAGLRAAVQAGASSPELVAIEARRAEGDQGAQGVEPAPAQPADQGEASTPGNVLTLRPRQLSLPADRRPLPSVAAYDQLLTYRSKGSSAS</sequence>
<gene>
    <name evidence="3" type="ORF">KDL01_35310</name>
</gene>
<dbReference type="PANTHER" id="PTHR35004">
    <property type="entry name" value="TRANSPOSASE RV3428C-RELATED"/>
    <property type="match status" value="1"/>
</dbReference>
<keyword evidence="4" id="KW-1185">Reference proteome</keyword>
<feature type="region of interest" description="Disordered" evidence="1">
    <location>
        <begin position="231"/>
        <end position="274"/>
    </location>
</feature>